<name>J6F9C9_TRIAS</name>
<dbReference type="InterPro" id="IPR050670">
    <property type="entry name" value="STAM"/>
</dbReference>
<keyword evidence="8" id="KW-0967">Endosome</keyword>
<dbReference type="VEuPathDB" id="FungiDB:A1Q1_06879"/>
<evidence type="ECO:0000313" key="16">
    <source>
        <dbReference type="Proteomes" id="UP000002748"/>
    </source>
</evidence>
<dbReference type="Proteomes" id="UP000002748">
    <property type="component" value="Unassembled WGS sequence"/>
</dbReference>
<evidence type="ECO:0000256" key="5">
    <source>
        <dbReference type="ARBA" id="ARBA00018978"/>
    </source>
</evidence>
<evidence type="ECO:0000256" key="10">
    <source>
        <dbReference type="ARBA" id="ARBA00023136"/>
    </source>
</evidence>
<feature type="compositionally biased region" description="Low complexity" evidence="12">
    <location>
        <begin position="181"/>
        <end position="222"/>
    </location>
</feature>
<evidence type="ECO:0000256" key="2">
    <source>
        <dbReference type="ARBA" id="ARBA00004125"/>
    </source>
</evidence>
<dbReference type="GO" id="GO:0033565">
    <property type="term" value="C:ESCRT-0 complex"/>
    <property type="evidence" value="ECO:0007669"/>
    <property type="project" value="TreeGrafter"/>
</dbReference>
<dbReference type="PROSITE" id="PS50179">
    <property type="entry name" value="VHS"/>
    <property type="match status" value="1"/>
</dbReference>
<evidence type="ECO:0000256" key="1">
    <source>
        <dbReference type="ARBA" id="ARBA00002654"/>
    </source>
</evidence>
<dbReference type="GO" id="GO:0010008">
    <property type="term" value="C:endosome membrane"/>
    <property type="evidence" value="ECO:0007669"/>
    <property type="project" value="UniProtKB-SubCell"/>
</dbReference>
<evidence type="ECO:0000259" key="13">
    <source>
        <dbReference type="PROSITE" id="PS50002"/>
    </source>
</evidence>
<dbReference type="Gene3D" id="1.25.40.90">
    <property type="match status" value="1"/>
</dbReference>
<dbReference type="SUPFAM" id="SSF50044">
    <property type="entry name" value="SH3-domain"/>
    <property type="match status" value="1"/>
</dbReference>
<dbReference type="RefSeq" id="XP_014182603.1">
    <property type="nucleotide sequence ID" value="XM_014327128.1"/>
</dbReference>
<keyword evidence="15" id="KW-0808">Transferase</keyword>
<feature type="compositionally biased region" description="Low complexity" evidence="12">
    <location>
        <begin position="390"/>
        <end position="445"/>
    </location>
</feature>
<keyword evidence="9" id="KW-0653">Protein transport</keyword>
<evidence type="ECO:0000256" key="6">
    <source>
        <dbReference type="ARBA" id="ARBA00022443"/>
    </source>
</evidence>
<proteinExistence type="inferred from homology"/>
<dbReference type="KEGG" id="tasa:A1Q1_06879"/>
<reference evidence="15 16" key="1">
    <citation type="journal article" date="2012" name="Eukaryot. Cell">
        <title>Draft genome sequence of CBS 2479, the standard type strain of Trichosporon asahii.</title>
        <authorList>
            <person name="Yang R.Y."/>
            <person name="Li H.T."/>
            <person name="Zhu H."/>
            <person name="Zhou G.P."/>
            <person name="Wang M."/>
            <person name="Wang L."/>
        </authorList>
    </citation>
    <scope>NUCLEOTIDE SEQUENCE [LARGE SCALE GENOMIC DNA]</scope>
    <source>
        <strain evidence="16">ATCC 90039 / CBS 2479 / JCM 2466 / KCTC 7840 / NCYC 2677 / UAMH 7654</strain>
    </source>
</reference>
<evidence type="ECO:0000313" key="15">
    <source>
        <dbReference type="EMBL" id="EJT51882.1"/>
    </source>
</evidence>
<evidence type="ECO:0000256" key="4">
    <source>
        <dbReference type="ARBA" id="ARBA00017923"/>
    </source>
</evidence>
<dbReference type="PANTHER" id="PTHR45929">
    <property type="entry name" value="JAK PATHWAY SIGNAL TRANSDUCTION ADAPTOR MOLECULE"/>
    <property type="match status" value="1"/>
</dbReference>
<keyword evidence="6 11" id="KW-0728">SH3 domain</keyword>
<dbReference type="Gene3D" id="1.20.5.1940">
    <property type="match status" value="1"/>
</dbReference>
<feature type="compositionally biased region" description="Polar residues" evidence="12">
    <location>
        <begin position="171"/>
        <end position="180"/>
    </location>
</feature>
<dbReference type="GO" id="GO:0043130">
    <property type="term" value="F:ubiquitin binding"/>
    <property type="evidence" value="ECO:0007669"/>
    <property type="project" value="InterPro"/>
</dbReference>
<dbReference type="Pfam" id="PF00018">
    <property type="entry name" value="SH3_1"/>
    <property type="match status" value="1"/>
</dbReference>
<dbReference type="SMART" id="SM00288">
    <property type="entry name" value="VHS"/>
    <property type="match status" value="1"/>
</dbReference>
<feature type="compositionally biased region" description="Low complexity" evidence="12">
    <location>
        <begin position="553"/>
        <end position="575"/>
    </location>
</feature>
<dbReference type="InterPro" id="IPR002014">
    <property type="entry name" value="VHS_dom"/>
</dbReference>
<dbReference type="PRINTS" id="PR00452">
    <property type="entry name" value="SH3DOMAIN"/>
</dbReference>
<dbReference type="PROSITE" id="PS50002">
    <property type="entry name" value="SH3"/>
    <property type="match status" value="1"/>
</dbReference>
<accession>J6F9C9</accession>
<dbReference type="PROSITE" id="PS50330">
    <property type="entry name" value="UIM"/>
    <property type="match status" value="1"/>
</dbReference>
<evidence type="ECO:0000256" key="12">
    <source>
        <dbReference type="SAM" id="MobiDB-lite"/>
    </source>
</evidence>
<comment type="subcellular location">
    <subcellularLocation>
        <location evidence="2">Endosome membrane</location>
        <topology evidence="2">Peripheral membrane protein</topology>
        <orientation evidence="2">Cytoplasmic side</orientation>
    </subcellularLocation>
</comment>
<gene>
    <name evidence="15" type="ORF">A1Q1_06879</name>
</gene>
<evidence type="ECO:0000256" key="7">
    <source>
        <dbReference type="ARBA" id="ARBA00022448"/>
    </source>
</evidence>
<dbReference type="GO" id="GO:0035091">
    <property type="term" value="F:phosphatidylinositol binding"/>
    <property type="evidence" value="ECO:0007669"/>
    <property type="project" value="InterPro"/>
</dbReference>
<comment type="function">
    <text evidence="1">Component of the ESCRT-0 complex which is the sorting receptor for ubiquitinated cargo proteins at the multivesicular body (MVB).</text>
</comment>
<evidence type="ECO:0000259" key="14">
    <source>
        <dbReference type="PROSITE" id="PS50179"/>
    </source>
</evidence>
<dbReference type="OrthoDB" id="10255964at2759"/>
<dbReference type="Pfam" id="PF03127">
    <property type="entry name" value="GAT"/>
    <property type="match status" value="1"/>
</dbReference>
<feature type="region of interest" description="Disordered" evidence="12">
    <location>
        <begin position="381"/>
        <end position="576"/>
    </location>
</feature>
<dbReference type="SMART" id="SM00326">
    <property type="entry name" value="SH3"/>
    <property type="match status" value="1"/>
</dbReference>
<feature type="domain" description="VHS" evidence="14">
    <location>
        <begin position="16"/>
        <end position="143"/>
    </location>
</feature>
<dbReference type="InterPro" id="IPR008942">
    <property type="entry name" value="ENTH_VHS"/>
</dbReference>
<comment type="similarity">
    <text evidence="3">Belongs to the STAM family.</text>
</comment>
<dbReference type="Pfam" id="PF00790">
    <property type="entry name" value="VHS"/>
    <property type="match status" value="1"/>
</dbReference>
<keyword evidence="7" id="KW-0813">Transport</keyword>
<protein>
    <recommendedName>
        <fullName evidence="4">Class E vacuolar protein-sorting machinery protein HSE1</fullName>
    </recommendedName>
    <alternativeName>
        <fullName evidence="5">Class E vacuolar protein-sorting machinery protein hse1</fullName>
    </alternativeName>
</protein>
<evidence type="ECO:0000256" key="11">
    <source>
        <dbReference type="PROSITE-ProRule" id="PRU00192"/>
    </source>
</evidence>
<dbReference type="GeneID" id="25990391"/>
<dbReference type="AlphaFoldDB" id="J6F9C9"/>
<dbReference type="GO" id="GO:0016740">
    <property type="term" value="F:transferase activity"/>
    <property type="evidence" value="ECO:0007669"/>
    <property type="project" value="UniProtKB-KW"/>
</dbReference>
<evidence type="ECO:0000256" key="3">
    <source>
        <dbReference type="ARBA" id="ARBA00009666"/>
    </source>
</evidence>
<evidence type="ECO:0000256" key="9">
    <source>
        <dbReference type="ARBA" id="ARBA00022927"/>
    </source>
</evidence>
<dbReference type="PANTHER" id="PTHR45929:SF3">
    <property type="entry name" value="JAK PATHWAY SIGNAL TRANSDUCTION ADAPTOR MOLECULE"/>
    <property type="match status" value="1"/>
</dbReference>
<dbReference type="InterPro" id="IPR036028">
    <property type="entry name" value="SH3-like_dom_sf"/>
</dbReference>
<evidence type="ECO:0000256" key="8">
    <source>
        <dbReference type="ARBA" id="ARBA00022753"/>
    </source>
</evidence>
<feature type="domain" description="SH3" evidence="13">
    <location>
        <begin position="230"/>
        <end position="289"/>
    </location>
</feature>
<dbReference type="InterPro" id="IPR003903">
    <property type="entry name" value="UIM_dom"/>
</dbReference>
<dbReference type="SUPFAM" id="SSF48464">
    <property type="entry name" value="ENTH/VHS domain"/>
    <property type="match status" value="1"/>
</dbReference>
<keyword evidence="10" id="KW-0472">Membrane</keyword>
<dbReference type="InterPro" id="IPR004152">
    <property type="entry name" value="GAT_dom"/>
</dbReference>
<dbReference type="HOGENOM" id="CLU_010104_1_1_1"/>
<dbReference type="GO" id="GO:0043328">
    <property type="term" value="P:protein transport to vacuole involved in ubiquitin-dependent protein catabolic process via the multivesicular body sorting pathway"/>
    <property type="evidence" value="ECO:0007669"/>
    <property type="project" value="TreeGrafter"/>
</dbReference>
<feature type="compositionally biased region" description="Low complexity" evidence="12">
    <location>
        <begin position="525"/>
        <end position="545"/>
    </location>
</feature>
<dbReference type="InterPro" id="IPR001452">
    <property type="entry name" value="SH3_domain"/>
</dbReference>
<feature type="region of interest" description="Disordered" evidence="12">
    <location>
        <begin position="164"/>
        <end position="229"/>
    </location>
</feature>
<dbReference type="CDD" id="cd16978">
    <property type="entry name" value="VHS_HSE1"/>
    <property type="match status" value="1"/>
</dbReference>
<comment type="caution">
    <text evidence="15">The sequence shown here is derived from an EMBL/GenBank/DDBJ whole genome shotgun (WGS) entry which is preliminary data.</text>
</comment>
<dbReference type="EMBL" id="ALBS01000043">
    <property type="protein sequence ID" value="EJT51882.1"/>
    <property type="molecule type" value="Genomic_DNA"/>
</dbReference>
<sequence>MFSSAANPYDELVTKATDENLASEDWDTNLQICDKVGDEGQNGARNAVAALVKRLSHRNPNVQIYALELANTLAQNCGRPLHEELSSRAWTGALERLITDRATAQPVQTKALRYVKEWARQFEETGDANLSLMSELYDRLRAKMRRRREEEELAAVIELSKKETGGRGSIANDNRGSASSQPAPQHHQTAAAAAPAQTPAYNSPSYGNPSYSATAPQAQAPAEPQPVDPNTATRVRALYTFTSDQPGELSFERGDVIKVLSRGYKEWWRGACNGKIGIFPVTYVEALPEPTAGELQEEAQEEARVFGSLGLVDKLLEILKKIDTSRGDRLQDNPEVEELYQSSVAIQGQINALIKKYSDQQAELANMNVNFQRAIQQYETLRGGPPQAPPQQAYGYGAPPQDPYAQQQQQQPHDQGYQQQQPPHDPYQQQQQQQHPQQHSQYGSQDAFPQPHVAHGASHHSLPGAGAGGHVAPGQPYHYPQEPQGHPAPQRNTSGAPSYPPADSPQRQNTNPGNAGIGTGDPYAQQPQGYYQQPPPQQQYGQGPPQESPGVYGAPPGASQQGQQPPGQGFNFAQQVADVANGVNRMNVQH</sequence>
<dbReference type="Gene3D" id="2.30.30.40">
    <property type="entry name" value="SH3 Domains"/>
    <property type="match status" value="1"/>
</dbReference>
<organism evidence="15 16">
    <name type="scientific">Trichosporon asahii var. asahii (strain ATCC 90039 / CBS 2479 / JCM 2466 / KCTC 7840 / NBRC 103889/ NCYC 2677 / UAMH 7654)</name>
    <name type="common">Yeast</name>
    <dbReference type="NCBI Taxonomy" id="1186058"/>
    <lineage>
        <taxon>Eukaryota</taxon>
        <taxon>Fungi</taxon>
        <taxon>Dikarya</taxon>
        <taxon>Basidiomycota</taxon>
        <taxon>Agaricomycotina</taxon>
        <taxon>Tremellomycetes</taxon>
        <taxon>Trichosporonales</taxon>
        <taxon>Trichosporonaceae</taxon>
        <taxon>Trichosporon</taxon>
    </lineage>
</organism>